<accession>I2BBW6</accession>
<dbReference type="RefSeq" id="WP_002443019.1">
    <property type="nucleotide sequence ID" value="NC_017910.1"/>
</dbReference>
<organism evidence="1 2">
    <name type="scientific">Shimwellia blattae (strain ATCC 29907 / DSM 4481 / JCM 1650 / NBRC 105725 / CDC 9005-74)</name>
    <name type="common">Escherichia blattae</name>
    <dbReference type="NCBI Taxonomy" id="630626"/>
    <lineage>
        <taxon>Bacteria</taxon>
        <taxon>Pseudomonadati</taxon>
        <taxon>Pseudomonadota</taxon>
        <taxon>Gammaproteobacteria</taxon>
        <taxon>Enterobacterales</taxon>
        <taxon>Enterobacteriaceae</taxon>
        <taxon>Shimwellia</taxon>
    </lineage>
</organism>
<protein>
    <submittedName>
        <fullName evidence="1">Uncharacterized protein</fullName>
    </submittedName>
</protein>
<evidence type="ECO:0000313" key="1">
    <source>
        <dbReference type="EMBL" id="AFJ48020.1"/>
    </source>
</evidence>
<dbReference type="Gene3D" id="1.20.5.5260">
    <property type="match status" value="1"/>
</dbReference>
<proteinExistence type="predicted"/>
<dbReference type="KEGG" id="ebt:EBL_c29500"/>
<evidence type="ECO:0000313" key="2">
    <source>
        <dbReference type="Proteomes" id="UP000001955"/>
    </source>
</evidence>
<name>I2BBW6_SHIBC</name>
<dbReference type="EMBL" id="CP001560">
    <property type="protein sequence ID" value="AFJ48020.1"/>
    <property type="molecule type" value="Genomic_DNA"/>
</dbReference>
<accession>K6UUF4</accession>
<reference evidence="1 2" key="1">
    <citation type="journal article" date="2012" name="J. Bacteriol.">
        <title>Complete genome sequence of the B12-producing Shimwellia blattae strain DSM 4481, isolated from a cockroach.</title>
        <authorList>
            <person name="Brzuszkiewicz E."/>
            <person name="Waschkowitz T."/>
            <person name="Wiezer A."/>
            <person name="Daniel R."/>
        </authorList>
    </citation>
    <scope>NUCLEOTIDE SEQUENCE [LARGE SCALE GENOMIC DNA]</scope>
    <source>
        <strain evidence="2">ATCC 29907 / DSM 4481 / JCM 1650 / NBRC 105725 / CDC 9005-74</strain>
    </source>
</reference>
<dbReference type="AlphaFoldDB" id="I2BBW6"/>
<keyword evidence="2" id="KW-1185">Reference proteome</keyword>
<dbReference type="HOGENOM" id="CLU_2587803_0_0_6"/>
<gene>
    <name evidence="1" type="ordered locus">EBL_c29500</name>
</gene>
<dbReference type="Proteomes" id="UP000001955">
    <property type="component" value="Chromosome"/>
</dbReference>
<sequence length="80" mass="8832">MNKFNTPSGQHSVPPQFIADSSILATIKRDLQRRGVAATTAQIAGELQALIARESNPIMKDIYRQALAWVVNQEEATHSE</sequence>